<accession>A0A857DGM5</accession>
<keyword evidence="3" id="KW-0444">Lipid biosynthesis</keyword>
<keyword evidence="7 14" id="KW-0418">Kinase</keyword>
<comment type="cofactor">
    <cofactor evidence="1">
        <name>Mg(2+)</name>
        <dbReference type="ChEBI" id="CHEBI:18420"/>
    </cofactor>
</comment>
<proteinExistence type="inferred from homology"/>
<evidence type="ECO:0000256" key="9">
    <source>
        <dbReference type="ARBA" id="ARBA00022842"/>
    </source>
</evidence>
<dbReference type="PROSITE" id="PS50146">
    <property type="entry name" value="DAGK"/>
    <property type="match status" value="1"/>
</dbReference>
<evidence type="ECO:0000256" key="1">
    <source>
        <dbReference type="ARBA" id="ARBA00001946"/>
    </source>
</evidence>
<comment type="similarity">
    <text evidence="2">Belongs to the diacylglycerol/lipid kinase family.</text>
</comment>
<keyword evidence="8" id="KW-0067">ATP-binding</keyword>
<dbReference type="PANTHER" id="PTHR12358">
    <property type="entry name" value="SPHINGOSINE KINASE"/>
    <property type="match status" value="1"/>
</dbReference>
<keyword evidence="9" id="KW-0460">Magnesium</keyword>
<evidence type="ECO:0000256" key="3">
    <source>
        <dbReference type="ARBA" id="ARBA00022516"/>
    </source>
</evidence>
<keyword evidence="6" id="KW-0547">Nucleotide-binding</keyword>
<evidence type="ECO:0000256" key="7">
    <source>
        <dbReference type="ARBA" id="ARBA00022777"/>
    </source>
</evidence>
<dbReference type="InterPro" id="IPR016064">
    <property type="entry name" value="NAD/diacylglycerol_kinase_sf"/>
</dbReference>
<feature type="domain" description="DAGKc" evidence="13">
    <location>
        <begin position="2"/>
        <end position="140"/>
    </location>
</feature>
<dbReference type="GO" id="GO:0008654">
    <property type="term" value="P:phospholipid biosynthetic process"/>
    <property type="evidence" value="ECO:0007669"/>
    <property type="project" value="UniProtKB-KW"/>
</dbReference>
<organism evidence="14 15">
    <name type="scientific">Dehalobacter restrictus</name>
    <dbReference type="NCBI Taxonomy" id="55583"/>
    <lineage>
        <taxon>Bacteria</taxon>
        <taxon>Bacillati</taxon>
        <taxon>Bacillota</taxon>
        <taxon>Clostridia</taxon>
        <taxon>Eubacteriales</taxon>
        <taxon>Desulfitobacteriaceae</taxon>
        <taxon>Dehalobacter</taxon>
    </lineage>
</organism>
<keyword evidence="10" id="KW-0443">Lipid metabolism</keyword>
<protein>
    <submittedName>
        <fullName evidence="14">YegS/Rv2252/BmrU family lipid kinase</fullName>
    </submittedName>
</protein>
<dbReference type="Gene3D" id="3.40.50.10330">
    <property type="entry name" value="Probable inorganic polyphosphate/atp-NAD kinase, domain 1"/>
    <property type="match status" value="1"/>
</dbReference>
<evidence type="ECO:0000313" key="15">
    <source>
        <dbReference type="Proteomes" id="UP000430508"/>
    </source>
</evidence>
<sequence>MSQQKSWFAVVNPRSANGKTQGLWPGYYQQLQQVGIQVDYALTSRSGGGTEITRMALDEGYRRMIAVGGDGTVNEVLNGLIENDRLVADDIELAVFEQGTGGDFVRTIKTGKEKGLNALIRMLKEPNIILSDLGRVDFLNFEGEERIRYFLNASNVGVGAEAVHRTNCRSKAMGSKLSYLTSTLEAVLSYKSACVSLKMDRDTFWEGNIWGLMVCNGQYIGGGMHIAPDARLDDGFFDLVVIKEMKLSRLFTRFPLLYKGQHIHLPEVQVFRCKEIELHMPDSMLFETDGEIPGVCPKAYRVIPKCLKLWV</sequence>
<dbReference type="InterPro" id="IPR005218">
    <property type="entry name" value="Diacylglycerol/lipid_kinase"/>
</dbReference>
<evidence type="ECO:0000256" key="4">
    <source>
        <dbReference type="ARBA" id="ARBA00022679"/>
    </source>
</evidence>
<evidence type="ECO:0000256" key="12">
    <source>
        <dbReference type="ARBA" id="ARBA00023264"/>
    </source>
</evidence>
<evidence type="ECO:0000256" key="6">
    <source>
        <dbReference type="ARBA" id="ARBA00022741"/>
    </source>
</evidence>
<dbReference type="InterPro" id="IPR001206">
    <property type="entry name" value="Diacylglycerol_kinase_cat_dom"/>
</dbReference>
<dbReference type="AlphaFoldDB" id="A0A857DGM5"/>
<evidence type="ECO:0000256" key="10">
    <source>
        <dbReference type="ARBA" id="ARBA00023098"/>
    </source>
</evidence>
<dbReference type="Pfam" id="PF19279">
    <property type="entry name" value="YegS_C"/>
    <property type="match status" value="1"/>
</dbReference>
<gene>
    <name evidence="14" type="ORF">GQ588_07375</name>
</gene>
<dbReference type="InterPro" id="IPR045540">
    <property type="entry name" value="YegS/DAGK_C"/>
</dbReference>
<dbReference type="Gene3D" id="2.60.200.40">
    <property type="match status" value="1"/>
</dbReference>
<dbReference type="GO" id="GO:0016301">
    <property type="term" value="F:kinase activity"/>
    <property type="evidence" value="ECO:0007669"/>
    <property type="project" value="UniProtKB-KW"/>
</dbReference>
<dbReference type="InterPro" id="IPR017438">
    <property type="entry name" value="ATP-NAD_kinase_N"/>
</dbReference>
<dbReference type="GO" id="GO:0005886">
    <property type="term" value="C:plasma membrane"/>
    <property type="evidence" value="ECO:0007669"/>
    <property type="project" value="TreeGrafter"/>
</dbReference>
<keyword evidence="4" id="KW-0808">Transferase</keyword>
<evidence type="ECO:0000259" key="13">
    <source>
        <dbReference type="PROSITE" id="PS50146"/>
    </source>
</evidence>
<dbReference type="GO" id="GO:0005524">
    <property type="term" value="F:ATP binding"/>
    <property type="evidence" value="ECO:0007669"/>
    <property type="project" value="UniProtKB-KW"/>
</dbReference>
<dbReference type="EMBL" id="CP046996">
    <property type="protein sequence ID" value="QHA00460.1"/>
    <property type="molecule type" value="Genomic_DNA"/>
</dbReference>
<keyword evidence="12" id="KW-1208">Phospholipid metabolism</keyword>
<evidence type="ECO:0000256" key="8">
    <source>
        <dbReference type="ARBA" id="ARBA00022840"/>
    </source>
</evidence>
<evidence type="ECO:0000256" key="2">
    <source>
        <dbReference type="ARBA" id="ARBA00005983"/>
    </source>
</evidence>
<evidence type="ECO:0000256" key="11">
    <source>
        <dbReference type="ARBA" id="ARBA00023209"/>
    </source>
</evidence>
<dbReference type="InterPro" id="IPR050187">
    <property type="entry name" value="Lipid_Phosphate_FormReg"/>
</dbReference>
<keyword evidence="11" id="KW-0594">Phospholipid biosynthesis</keyword>
<dbReference type="Proteomes" id="UP000430508">
    <property type="component" value="Chromosome"/>
</dbReference>
<dbReference type="RefSeq" id="WP_019225505.1">
    <property type="nucleotide sequence ID" value="NZ_CP046996.1"/>
</dbReference>
<keyword evidence="5" id="KW-0479">Metal-binding</keyword>
<evidence type="ECO:0000256" key="5">
    <source>
        <dbReference type="ARBA" id="ARBA00022723"/>
    </source>
</evidence>
<dbReference type="SUPFAM" id="SSF111331">
    <property type="entry name" value="NAD kinase/diacylglycerol kinase-like"/>
    <property type="match status" value="1"/>
</dbReference>
<dbReference type="PANTHER" id="PTHR12358:SF106">
    <property type="entry name" value="LIPID KINASE YEGS"/>
    <property type="match status" value="1"/>
</dbReference>
<evidence type="ECO:0000313" key="14">
    <source>
        <dbReference type="EMBL" id="QHA00460.1"/>
    </source>
</evidence>
<dbReference type="NCBIfam" id="TIGR00147">
    <property type="entry name" value="YegS/Rv2252/BmrU family lipid kinase"/>
    <property type="match status" value="1"/>
</dbReference>
<dbReference type="GO" id="GO:0046872">
    <property type="term" value="F:metal ion binding"/>
    <property type="evidence" value="ECO:0007669"/>
    <property type="project" value="UniProtKB-KW"/>
</dbReference>
<dbReference type="Pfam" id="PF00781">
    <property type="entry name" value="DAGK_cat"/>
    <property type="match status" value="1"/>
</dbReference>
<name>A0A857DGM5_9FIRM</name>
<reference evidence="14 15" key="1">
    <citation type="submission" date="2019-12" db="EMBL/GenBank/DDBJ databases">
        <title>Sequence classification of anaerobic respiratory reductive dehalogenases: First we see many, then we see few.</title>
        <authorList>
            <person name="Molenda O."/>
            <person name="Puentes Jacome L.A."/>
            <person name="Cao X."/>
            <person name="Nesbo C.L."/>
            <person name="Tang S."/>
            <person name="Morson N."/>
            <person name="Patron J."/>
            <person name="Lomheim L."/>
            <person name="Wishart D.S."/>
            <person name="Edwards E.A."/>
        </authorList>
    </citation>
    <scope>NUCLEOTIDE SEQUENCE [LARGE SCALE GENOMIC DNA]</scope>
    <source>
        <strain evidence="14 15">12DCA</strain>
    </source>
</reference>